<keyword evidence="8 10" id="KW-0539">Nucleus</keyword>
<dbReference type="InterPro" id="IPR037212">
    <property type="entry name" value="Med7/Med21-like"/>
</dbReference>
<evidence type="ECO:0000256" key="1">
    <source>
        <dbReference type="ARBA" id="ARBA00004123"/>
    </source>
</evidence>
<evidence type="ECO:0000256" key="3">
    <source>
        <dbReference type="ARBA" id="ARBA00011837"/>
    </source>
</evidence>
<dbReference type="InterPro" id="IPR009244">
    <property type="entry name" value="Mediatior_Med7"/>
</dbReference>
<dbReference type="PANTHER" id="PTHR21428">
    <property type="entry name" value="MEDIATOR OF RNA POLYMERASE II TRANSCRIPTION SUBUNIT 7"/>
    <property type="match status" value="1"/>
</dbReference>
<dbReference type="PANTHER" id="PTHR21428:SF11">
    <property type="entry name" value="MEDIATOR OF RNA POLYMERASE II TRANSCRIPTION SUBUNIT 7"/>
    <property type="match status" value="1"/>
</dbReference>
<evidence type="ECO:0000256" key="4">
    <source>
        <dbReference type="ARBA" id="ARBA00020631"/>
    </source>
</evidence>
<dbReference type="InterPro" id="IPR044888">
    <property type="entry name" value="Mediatior_Med7_sf"/>
</dbReference>
<evidence type="ECO:0000313" key="13">
    <source>
        <dbReference type="Proteomes" id="UP001583280"/>
    </source>
</evidence>
<proteinExistence type="inferred from homology"/>
<evidence type="ECO:0000313" key="12">
    <source>
        <dbReference type="EMBL" id="KAL1888756.1"/>
    </source>
</evidence>
<comment type="subcellular location">
    <subcellularLocation>
        <location evidence="1 10">Nucleus</location>
    </subcellularLocation>
</comment>
<dbReference type="SUPFAM" id="SSF140718">
    <property type="entry name" value="Mediator hinge subcomplex-like"/>
    <property type="match status" value="1"/>
</dbReference>
<evidence type="ECO:0000256" key="6">
    <source>
        <dbReference type="ARBA" id="ARBA00023159"/>
    </source>
</evidence>
<feature type="region of interest" description="Disordered" evidence="11">
    <location>
        <begin position="1"/>
        <end position="23"/>
    </location>
</feature>
<keyword evidence="13" id="KW-1185">Reference proteome</keyword>
<dbReference type="Gene3D" id="6.10.140.1520">
    <property type="match status" value="1"/>
</dbReference>
<comment type="function">
    <text evidence="9">Component of the Mediator complex, a coactivator involved in the regulated transcription of nearly all RNA polymerase II-dependent genes. Mediator functions as a bridge to convey information from gene-specific regulatory proteins to the basal RNA polymerase II transcription machinery. Mediator is recruited to promoters by direct interactions with regulatory proteins and serves as a scaffold for the assembly of a functional preinitiation complex with RNA polymerase II and the general transcription factors.</text>
</comment>
<sequence>MADSQDPNQSRTALAGQLPDPPPFWKSFTDQNMARIKKLQEAMPAAHPNGSSLLMRLEGLSPDLLYLQPPAEPPNGEWRVFGNKYTLDDKLPSLEEQGMDRLVPKQEDDANSKDIKHLDRAFELKRLAKSVLLNFLELMGQLSIDPKFAEAKVSDIRTLFINFHHVLNEYRPHQAREQAISLMQDRLDKIRAETTAINAQMDKAKRVLDGLASIDVPNVETAMAEMSPVRVDKEEALKQRDTEIWQHADMLLGLEW</sequence>
<keyword evidence="5 10" id="KW-0805">Transcription regulation</keyword>
<comment type="similarity">
    <text evidence="2 10">Belongs to the Mediator complex subunit 7 family.</text>
</comment>
<evidence type="ECO:0000256" key="2">
    <source>
        <dbReference type="ARBA" id="ARBA00009994"/>
    </source>
</evidence>
<protein>
    <recommendedName>
        <fullName evidence="4 10">Mediator of RNA polymerase II transcription subunit 7</fullName>
    </recommendedName>
</protein>
<evidence type="ECO:0000256" key="11">
    <source>
        <dbReference type="SAM" id="MobiDB-lite"/>
    </source>
</evidence>
<name>A0ABR3YKA6_9PEZI</name>
<keyword evidence="7 10" id="KW-0804">Transcription</keyword>
<dbReference type="Pfam" id="PF05983">
    <property type="entry name" value="Med7"/>
    <property type="match status" value="1"/>
</dbReference>
<reference evidence="12 13" key="1">
    <citation type="journal article" date="2024" name="IMA Fungus">
        <title>IMA Genome - F19 : A genome assembly and annotation guide to empower mycologists, including annotated draft genome sequences of Ceratocystis pirilliformis, Diaporthe australafricana, Fusarium ophioides, Paecilomyces lecythidis, and Sporothrix stenoceras.</title>
        <authorList>
            <person name="Aylward J."/>
            <person name="Wilson A.M."/>
            <person name="Visagie C.M."/>
            <person name="Spraker J."/>
            <person name="Barnes I."/>
            <person name="Buitendag C."/>
            <person name="Ceriani C."/>
            <person name="Del Mar Angel L."/>
            <person name="du Plessis D."/>
            <person name="Fuchs T."/>
            <person name="Gasser K."/>
            <person name="Kramer D."/>
            <person name="Li W."/>
            <person name="Munsamy K."/>
            <person name="Piso A."/>
            <person name="Price J.L."/>
            <person name="Sonnekus B."/>
            <person name="Thomas C."/>
            <person name="van der Nest A."/>
            <person name="van Dijk A."/>
            <person name="van Heerden A."/>
            <person name="van Vuuren N."/>
            <person name="Yilmaz N."/>
            <person name="Duong T.A."/>
            <person name="van der Merwe N.A."/>
            <person name="Wingfield M.J."/>
            <person name="Wingfield B.D."/>
        </authorList>
    </citation>
    <scope>NUCLEOTIDE SEQUENCE [LARGE SCALE GENOMIC DNA]</scope>
    <source>
        <strain evidence="12 13">CMW 12675</strain>
    </source>
</reference>
<evidence type="ECO:0000256" key="10">
    <source>
        <dbReference type="RuleBase" id="RU364060"/>
    </source>
</evidence>
<dbReference type="EMBL" id="JAWDJO010000246">
    <property type="protein sequence ID" value="KAL1888756.1"/>
    <property type="molecule type" value="Genomic_DNA"/>
</dbReference>
<evidence type="ECO:0000256" key="9">
    <source>
        <dbReference type="ARBA" id="ARBA00025687"/>
    </source>
</evidence>
<evidence type="ECO:0000256" key="7">
    <source>
        <dbReference type="ARBA" id="ARBA00023163"/>
    </source>
</evidence>
<gene>
    <name evidence="12" type="primary">MED7</name>
    <name evidence="12" type="ORF">Cpir12675_006053</name>
</gene>
<accession>A0ABR3YKA6</accession>
<feature type="compositionally biased region" description="Polar residues" evidence="11">
    <location>
        <begin position="1"/>
        <end position="12"/>
    </location>
</feature>
<comment type="caution">
    <text evidence="12">The sequence shown here is derived from an EMBL/GenBank/DDBJ whole genome shotgun (WGS) entry which is preliminary data.</text>
</comment>
<keyword evidence="6 10" id="KW-0010">Activator</keyword>
<dbReference type="Gene3D" id="6.10.140.200">
    <property type="match status" value="1"/>
</dbReference>
<evidence type="ECO:0000256" key="5">
    <source>
        <dbReference type="ARBA" id="ARBA00023015"/>
    </source>
</evidence>
<evidence type="ECO:0000256" key="8">
    <source>
        <dbReference type="ARBA" id="ARBA00023242"/>
    </source>
</evidence>
<dbReference type="Proteomes" id="UP001583280">
    <property type="component" value="Unassembled WGS sequence"/>
</dbReference>
<comment type="subunit">
    <text evidence="3 10">Component of the Mediator complex.</text>
</comment>
<organism evidence="12 13">
    <name type="scientific">Ceratocystis pirilliformis</name>
    <dbReference type="NCBI Taxonomy" id="259994"/>
    <lineage>
        <taxon>Eukaryota</taxon>
        <taxon>Fungi</taxon>
        <taxon>Dikarya</taxon>
        <taxon>Ascomycota</taxon>
        <taxon>Pezizomycotina</taxon>
        <taxon>Sordariomycetes</taxon>
        <taxon>Hypocreomycetidae</taxon>
        <taxon>Microascales</taxon>
        <taxon>Ceratocystidaceae</taxon>
        <taxon>Ceratocystis</taxon>
    </lineage>
</organism>